<proteinExistence type="predicted"/>
<dbReference type="PROSITE" id="PS50995">
    <property type="entry name" value="HTH_MARR_2"/>
    <property type="match status" value="1"/>
</dbReference>
<dbReference type="InterPro" id="IPR036388">
    <property type="entry name" value="WH-like_DNA-bd_sf"/>
</dbReference>
<dbReference type="Pfam" id="PF12802">
    <property type="entry name" value="MarR_2"/>
    <property type="match status" value="1"/>
</dbReference>
<dbReference type="OrthoDB" id="273614at2"/>
<evidence type="ECO:0000313" key="2">
    <source>
        <dbReference type="EMBL" id="TXL63479.1"/>
    </source>
</evidence>
<dbReference type="GO" id="GO:0006950">
    <property type="term" value="P:response to stress"/>
    <property type="evidence" value="ECO:0007669"/>
    <property type="project" value="TreeGrafter"/>
</dbReference>
<dbReference type="AlphaFoldDB" id="A0A5C8NP34"/>
<dbReference type="Proteomes" id="UP000321548">
    <property type="component" value="Unassembled WGS sequence"/>
</dbReference>
<keyword evidence="3" id="KW-1185">Reference proteome</keyword>
<dbReference type="GO" id="GO:0003700">
    <property type="term" value="F:DNA-binding transcription factor activity"/>
    <property type="evidence" value="ECO:0007669"/>
    <property type="project" value="InterPro"/>
</dbReference>
<reference evidence="2 3" key="1">
    <citation type="submission" date="2019-06" db="EMBL/GenBank/DDBJ databases">
        <title>Quisquiliibacterium sp. nov., isolated from a maize field.</title>
        <authorList>
            <person name="Lin S.-Y."/>
            <person name="Tsai C.-F."/>
            <person name="Young C.-C."/>
        </authorList>
    </citation>
    <scope>NUCLEOTIDE SEQUENCE [LARGE SCALE GENOMIC DNA]</scope>
    <source>
        <strain evidence="2 3">CC-CFT501</strain>
    </source>
</reference>
<feature type="domain" description="HTH marR-type" evidence="1">
    <location>
        <begin position="17"/>
        <end position="151"/>
    </location>
</feature>
<protein>
    <submittedName>
        <fullName evidence="2">MarR family transcriptional regulator</fullName>
    </submittedName>
</protein>
<dbReference type="InterPro" id="IPR036390">
    <property type="entry name" value="WH_DNA-bd_sf"/>
</dbReference>
<dbReference type="SUPFAM" id="SSF46785">
    <property type="entry name" value="Winged helix' DNA-binding domain"/>
    <property type="match status" value="1"/>
</dbReference>
<evidence type="ECO:0000313" key="3">
    <source>
        <dbReference type="Proteomes" id="UP000321548"/>
    </source>
</evidence>
<dbReference type="InterPro" id="IPR000835">
    <property type="entry name" value="HTH_MarR-typ"/>
</dbReference>
<sequence>MSTLVDTRDRVTQPIVSANLKQLLIARSDWFAREIMRGVKSGEHAYITPAQSRLLAHMAGKPASMAELARRLAISRQAVHKTVAELARRGILEVRDDPERRNAKIVSYTEKGRQVNRAGARIIEQIEQRLAERLGAGRLEALRELLAEDWD</sequence>
<dbReference type="PANTHER" id="PTHR33164">
    <property type="entry name" value="TRANSCRIPTIONAL REGULATOR, MARR FAMILY"/>
    <property type="match status" value="1"/>
</dbReference>
<organism evidence="2 3">
    <name type="scientific">Zeimonas arvi</name>
    <dbReference type="NCBI Taxonomy" id="2498847"/>
    <lineage>
        <taxon>Bacteria</taxon>
        <taxon>Pseudomonadati</taxon>
        <taxon>Pseudomonadota</taxon>
        <taxon>Betaproteobacteria</taxon>
        <taxon>Burkholderiales</taxon>
        <taxon>Burkholderiaceae</taxon>
        <taxon>Zeimonas</taxon>
    </lineage>
</organism>
<evidence type="ECO:0000259" key="1">
    <source>
        <dbReference type="PROSITE" id="PS50995"/>
    </source>
</evidence>
<gene>
    <name evidence="2" type="ORF">FHP08_16635</name>
</gene>
<dbReference type="PANTHER" id="PTHR33164:SF43">
    <property type="entry name" value="HTH-TYPE TRANSCRIPTIONAL REPRESSOR YETL"/>
    <property type="match status" value="1"/>
</dbReference>
<dbReference type="InterPro" id="IPR039422">
    <property type="entry name" value="MarR/SlyA-like"/>
</dbReference>
<dbReference type="EMBL" id="VDUY01000008">
    <property type="protein sequence ID" value="TXL63479.1"/>
    <property type="molecule type" value="Genomic_DNA"/>
</dbReference>
<comment type="caution">
    <text evidence="2">The sequence shown here is derived from an EMBL/GenBank/DDBJ whole genome shotgun (WGS) entry which is preliminary data.</text>
</comment>
<accession>A0A5C8NP34</accession>
<dbReference type="SMART" id="SM00347">
    <property type="entry name" value="HTH_MARR"/>
    <property type="match status" value="1"/>
</dbReference>
<dbReference type="Gene3D" id="1.10.10.10">
    <property type="entry name" value="Winged helix-like DNA-binding domain superfamily/Winged helix DNA-binding domain"/>
    <property type="match status" value="1"/>
</dbReference>
<name>A0A5C8NP34_9BURK</name>